<dbReference type="GO" id="GO:0022857">
    <property type="term" value="F:transmembrane transporter activity"/>
    <property type="evidence" value="ECO:0007669"/>
    <property type="project" value="InterPro"/>
</dbReference>
<dbReference type="GO" id="GO:0000329">
    <property type="term" value="C:fungal-type vacuole membrane"/>
    <property type="evidence" value="ECO:0007669"/>
    <property type="project" value="TreeGrafter"/>
</dbReference>
<keyword evidence="4" id="KW-0597">Phosphoprotein</keyword>
<dbReference type="AlphaFoldDB" id="A0A2K1QIP2"/>
<reference evidence="11 12" key="1">
    <citation type="submission" date="2017-06" db="EMBL/GenBank/DDBJ databases">
        <title>Draft genome sequence of a variant of Elsinoe murrayae.</title>
        <authorList>
            <person name="Cheng Q."/>
        </authorList>
    </citation>
    <scope>NUCLEOTIDE SEQUENCE [LARGE SCALE GENOMIC DNA]</scope>
    <source>
        <strain evidence="11 12">CQ-2017a</strain>
    </source>
</reference>
<dbReference type="PANTHER" id="PTHR31806">
    <property type="entry name" value="PURINE-CYTOSINE PERMEASE FCY2-RELATED"/>
    <property type="match status" value="1"/>
</dbReference>
<evidence type="ECO:0000256" key="6">
    <source>
        <dbReference type="ARBA" id="ARBA00022989"/>
    </source>
</evidence>
<dbReference type="OrthoDB" id="5428495at2759"/>
<dbReference type="PIRSF" id="PIRSF002744">
    <property type="entry name" value="Pur-cyt_permease"/>
    <property type="match status" value="1"/>
</dbReference>
<evidence type="ECO:0000313" key="11">
    <source>
        <dbReference type="EMBL" id="PNS15025.1"/>
    </source>
</evidence>
<feature type="transmembrane region" description="Helical" evidence="10">
    <location>
        <begin position="250"/>
        <end position="269"/>
    </location>
</feature>
<evidence type="ECO:0000256" key="1">
    <source>
        <dbReference type="ARBA" id="ARBA00004141"/>
    </source>
</evidence>
<feature type="transmembrane region" description="Helical" evidence="10">
    <location>
        <begin position="289"/>
        <end position="312"/>
    </location>
</feature>
<organism evidence="11 12">
    <name type="scientific">Sphaceloma murrayae</name>
    <dbReference type="NCBI Taxonomy" id="2082308"/>
    <lineage>
        <taxon>Eukaryota</taxon>
        <taxon>Fungi</taxon>
        <taxon>Dikarya</taxon>
        <taxon>Ascomycota</taxon>
        <taxon>Pezizomycotina</taxon>
        <taxon>Dothideomycetes</taxon>
        <taxon>Dothideomycetidae</taxon>
        <taxon>Myriangiales</taxon>
        <taxon>Elsinoaceae</taxon>
        <taxon>Sphaceloma</taxon>
    </lineage>
</organism>
<evidence type="ECO:0000256" key="9">
    <source>
        <dbReference type="SAM" id="MobiDB-lite"/>
    </source>
</evidence>
<sequence length="526" mass="56587">MAEQPSKEAISAVTPPSLHSGDLKDVPTADAFAIPDELVTNRWQSLANNLIGSLGAEARGIERVDETLRLSPTSLRDYVDLTSIWFSVNLTANILTIGVLGPVAFGLGGIDSMMCCLFGTALGSIATCYMATFGPMSGNRSLVSARYTMGWWPTKICVMLALVVILGYGMVNAVTTGLIFSAVSDGKVSSIVGIIIFGLIVWTVAGFGIKHVKLYERYAFIPQVCALFVLIGAAAPYMNVQVKSELSGRVLIGARVSYFFTCASGPLGWAPFIADSLTYYNPSTNRVGVIAATFTGFMASKIFVQFVGIALGTGLATQADWMTAFGRFGVGGLIVAAYSPVGAFGKVCAVIIGLGIAANMVPGNYSAAFCAQLLATKSQRVPRIVWNTICTIIFIVIAIPGRDKLLTIFSNFLPLIGYWVFLWILLTLQEEFLFRRHLRHLYTSTIPGPYDWTAWNDKSRLPHGFAALASFLLGWVGAILCMSQVYYVGPIAKLAGPADIGLPVAAAWGGAVYPVLRWLELKRFGR</sequence>
<evidence type="ECO:0000313" key="12">
    <source>
        <dbReference type="Proteomes" id="UP000243797"/>
    </source>
</evidence>
<feature type="transmembrane region" description="Helical" evidence="10">
    <location>
        <begin position="384"/>
        <end position="402"/>
    </location>
</feature>
<keyword evidence="3 8" id="KW-0813">Transport</keyword>
<dbReference type="GO" id="GO:0005886">
    <property type="term" value="C:plasma membrane"/>
    <property type="evidence" value="ECO:0007669"/>
    <property type="project" value="TreeGrafter"/>
</dbReference>
<dbReference type="EMBL" id="NKHZ01000081">
    <property type="protein sequence ID" value="PNS15025.1"/>
    <property type="molecule type" value="Genomic_DNA"/>
</dbReference>
<feature type="transmembrane region" description="Helical" evidence="10">
    <location>
        <begin position="191"/>
        <end position="212"/>
    </location>
</feature>
<feature type="transmembrane region" description="Helical" evidence="10">
    <location>
        <begin position="408"/>
        <end position="428"/>
    </location>
</feature>
<protein>
    <submittedName>
        <fullName evidence="11">Purine-cytosine permease fcyB</fullName>
    </submittedName>
</protein>
<feature type="transmembrane region" description="Helical" evidence="10">
    <location>
        <begin position="465"/>
        <end position="488"/>
    </location>
</feature>
<proteinExistence type="inferred from homology"/>
<dbReference type="Pfam" id="PF02133">
    <property type="entry name" value="Transp_cyt_pur"/>
    <property type="match status" value="1"/>
</dbReference>
<dbReference type="InterPro" id="IPR001248">
    <property type="entry name" value="Pur-cyt_permease"/>
</dbReference>
<accession>A0A2K1QIP2</accession>
<gene>
    <name evidence="11" type="ORF">CAC42_2254</name>
</gene>
<dbReference type="STRING" id="2082308.A0A2K1QIP2"/>
<feature type="transmembrane region" description="Helical" evidence="10">
    <location>
        <begin position="114"/>
        <end position="132"/>
    </location>
</feature>
<evidence type="ECO:0000256" key="5">
    <source>
        <dbReference type="ARBA" id="ARBA00022692"/>
    </source>
</evidence>
<dbReference type="PANTHER" id="PTHR31806:SF8">
    <property type="entry name" value="TRANSPORTER, PUTATIVE (AFU_ORTHOLOGUE AFUA_2G03000)-RELATED"/>
    <property type="match status" value="1"/>
</dbReference>
<comment type="similarity">
    <text evidence="2 8">Belongs to the purine-cytosine permease (2.A.39) family.</text>
</comment>
<dbReference type="InParanoid" id="A0A2K1QIP2"/>
<dbReference type="FunCoup" id="A0A2K1QIP2">
    <property type="interactions" value="30"/>
</dbReference>
<comment type="caution">
    <text evidence="11">The sequence shown here is derived from an EMBL/GenBank/DDBJ whole genome shotgun (WGS) entry which is preliminary data.</text>
</comment>
<name>A0A2K1QIP2_9PEZI</name>
<keyword evidence="7 8" id="KW-0472">Membrane</keyword>
<dbReference type="GO" id="GO:0015851">
    <property type="term" value="P:nucleobase transport"/>
    <property type="evidence" value="ECO:0007669"/>
    <property type="project" value="UniProtKB-ARBA"/>
</dbReference>
<feature type="transmembrane region" description="Helical" evidence="10">
    <location>
        <begin position="84"/>
        <end position="107"/>
    </location>
</feature>
<feature type="transmembrane region" description="Helical" evidence="10">
    <location>
        <begin position="218"/>
        <end position="238"/>
    </location>
</feature>
<evidence type="ECO:0000256" key="4">
    <source>
        <dbReference type="ARBA" id="ARBA00022553"/>
    </source>
</evidence>
<evidence type="ECO:0000256" key="7">
    <source>
        <dbReference type="ARBA" id="ARBA00023136"/>
    </source>
</evidence>
<evidence type="ECO:0000256" key="3">
    <source>
        <dbReference type="ARBA" id="ARBA00022448"/>
    </source>
</evidence>
<evidence type="ECO:0000256" key="10">
    <source>
        <dbReference type="SAM" id="Phobius"/>
    </source>
</evidence>
<feature type="transmembrane region" description="Helical" evidence="10">
    <location>
        <begin position="350"/>
        <end position="375"/>
    </location>
</feature>
<dbReference type="Gene3D" id="1.10.4160.10">
    <property type="entry name" value="Hydantoin permease"/>
    <property type="match status" value="1"/>
</dbReference>
<feature type="transmembrane region" description="Helical" evidence="10">
    <location>
        <begin position="324"/>
        <end position="344"/>
    </location>
</feature>
<evidence type="ECO:0000256" key="8">
    <source>
        <dbReference type="PIRNR" id="PIRNR002744"/>
    </source>
</evidence>
<keyword evidence="6 10" id="KW-1133">Transmembrane helix</keyword>
<dbReference type="InterPro" id="IPR026030">
    <property type="entry name" value="Pur-cyt_permease_Fcy2/21/22"/>
</dbReference>
<keyword evidence="12" id="KW-1185">Reference proteome</keyword>
<keyword evidence="5 10" id="KW-0812">Transmembrane</keyword>
<feature type="transmembrane region" description="Helical" evidence="10">
    <location>
        <begin position="152"/>
        <end position="179"/>
    </location>
</feature>
<dbReference type="Proteomes" id="UP000243797">
    <property type="component" value="Unassembled WGS sequence"/>
</dbReference>
<feature type="transmembrane region" description="Helical" evidence="10">
    <location>
        <begin position="500"/>
        <end position="519"/>
    </location>
</feature>
<comment type="subcellular location">
    <subcellularLocation>
        <location evidence="1">Membrane</location>
        <topology evidence="1">Multi-pass membrane protein</topology>
    </subcellularLocation>
</comment>
<evidence type="ECO:0000256" key="2">
    <source>
        <dbReference type="ARBA" id="ARBA00008974"/>
    </source>
</evidence>
<feature type="region of interest" description="Disordered" evidence="9">
    <location>
        <begin position="1"/>
        <end position="24"/>
    </location>
</feature>
<dbReference type="FunFam" id="1.10.4160.10:FF:000002">
    <property type="entry name" value="Purine-cytosine permease fcyB"/>
    <property type="match status" value="1"/>
</dbReference>